<evidence type="ECO:0000256" key="2">
    <source>
        <dbReference type="ARBA" id="ARBA00023043"/>
    </source>
</evidence>
<accession>A0A2C5WX33</accession>
<feature type="region of interest" description="Disordered" evidence="4">
    <location>
        <begin position="840"/>
        <end position="874"/>
    </location>
</feature>
<evidence type="ECO:0000256" key="3">
    <source>
        <dbReference type="PROSITE-ProRule" id="PRU00023"/>
    </source>
</evidence>
<dbReference type="GO" id="GO:0085020">
    <property type="term" value="P:protein K6-linked ubiquitination"/>
    <property type="evidence" value="ECO:0007669"/>
    <property type="project" value="TreeGrafter"/>
</dbReference>
<feature type="region of interest" description="Disordered" evidence="4">
    <location>
        <begin position="135"/>
        <end position="176"/>
    </location>
</feature>
<reference evidence="5 6" key="1">
    <citation type="journal article" date="2013" name="Fungal Biol.">
        <title>Analysis of microsatellite markers in the genome of the plant pathogen Ceratocystis fimbriata.</title>
        <authorList>
            <person name="Simpson M.C."/>
            <person name="Wilken P.M."/>
            <person name="Coetzee M.P."/>
            <person name="Wingfield M.J."/>
            <person name="Wingfield B.D."/>
        </authorList>
    </citation>
    <scope>NUCLEOTIDE SEQUENCE [LARGE SCALE GENOMIC DNA]</scope>
    <source>
        <strain evidence="5 6">CBS 114723</strain>
    </source>
</reference>
<comment type="caution">
    <text evidence="5">The sequence shown here is derived from an EMBL/GenBank/DDBJ whole genome shotgun (WGS) entry which is preliminary data.</text>
</comment>
<evidence type="ECO:0000313" key="6">
    <source>
        <dbReference type="Proteomes" id="UP000222788"/>
    </source>
</evidence>
<evidence type="ECO:0000256" key="1">
    <source>
        <dbReference type="ARBA" id="ARBA00022737"/>
    </source>
</evidence>
<dbReference type="EMBL" id="APWK03000114">
    <property type="protein sequence ID" value="PHH50755.1"/>
    <property type="molecule type" value="Genomic_DNA"/>
</dbReference>
<dbReference type="Gene3D" id="1.25.40.20">
    <property type="entry name" value="Ankyrin repeat-containing domain"/>
    <property type="match status" value="2"/>
</dbReference>
<evidence type="ECO:0000256" key="4">
    <source>
        <dbReference type="SAM" id="MobiDB-lite"/>
    </source>
</evidence>
<dbReference type="InterPro" id="IPR036770">
    <property type="entry name" value="Ankyrin_rpt-contain_sf"/>
</dbReference>
<feature type="repeat" description="ANK" evidence="3">
    <location>
        <begin position="737"/>
        <end position="769"/>
    </location>
</feature>
<reference evidence="5 6" key="2">
    <citation type="journal article" date="2013" name="IMA Fungus">
        <title>IMA Genome-F 1: Ceratocystis fimbriata: Draft nuclear genome sequence for the plant pathogen, Ceratocystis fimbriata.</title>
        <authorList>
            <person name="Wilken P.M."/>
            <person name="Steenkamp E.T."/>
            <person name="Wingfield M.J."/>
            <person name="de Beer Z.W."/>
            <person name="Wingfield B.D."/>
        </authorList>
    </citation>
    <scope>NUCLEOTIDE SEQUENCE [LARGE SCALE GENOMIC DNA]</scope>
    <source>
        <strain evidence="5 6">CBS 114723</strain>
    </source>
</reference>
<keyword evidence="1" id="KW-0677">Repeat</keyword>
<evidence type="ECO:0000313" key="5">
    <source>
        <dbReference type="EMBL" id="PHH50755.1"/>
    </source>
</evidence>
<dbReference type="Proteomes" id="UP000222788">
    <property type="component" value="Unassembled WGS sequence"/>
</dbReference>
<sequence length="874" mass="95829">MPLPRSAPAGVSSSTHLTIPDSTSFDPALSPSPSPSTPSGRPPKWTVLSMWTLIMAYMNTHLSLFAVLKVVEAFARDPSDVPKEESAHKKISSTAGKELRWARANDVADALSRLKSLVLSPLFLSRVREAGHSLPLKVKNKDKKSHTTSAQEVNDDDDDDNEGKRTTGNIQGGASKDCKPLLNAQFECEFGLSQRSNTELSIMTTESVENGISQISESLPDQVHKDPLGRVFMKYLYILITHITFTLSSNVHHRPKLESPLEADSQYRDSWAHDPDSPEDLDAPPPVPWDLLRPMDLNSPELSASKLQCQGSKTPDHKRNQCPCHLLPALQTSVWVQAIDSAQGLTPFASLVQSGDVGRFSALIDCFGNTGLHMLALGDAQHHMLLQAVISHQELVSHMNSMGQSFLHLLSPTWLNDAGALEVLLEQLAGDTRLFYARDHYGRTFIHLLAEYARQNAEMGRTLSRIMLRFNVELSPDAFGLHPKTGNKRTSLMPQVMDMFPKLDMAFNSESKPVASFSINGIDRGVNGDGTDIDSSLKTLSDEDFFAHAHRRSEDYVATHTRLLSVVSKAFVDPKAQDERGRNALHCLGAAITSVQTMRSEQAEIAAGSMPRKRKHSRSNVSINTAPIAAGSPPQPAVWISPNSAAAAPPIVKPKSPVEEELELEDTSKERMKQRIETTRNLLSLGVDVNAYDHRGNTPLMAFVANSLESSADRSSPRTLIKLLVDGGAAIHARNRKGETALHVAVRRGNKLAMRALVEAGANVHVRDGFGRSVLDVLDEKFYSAQREGRQVHVREIASFHVCRAILAGSAMGAKQNPTALEEWSSSTLGSAREAKSRRKLAGALKKSPKVALEDHSEDIGGDEDHVRQKRRIN</sequence>
<dbReference type="PANTHER" id="PTHR24171:SF8">
    <property type="entry name" value="BRCA1-ASSOCIATED RING DOMAIN PROTEIN 1"/>
    <property type="match status" value="1"/>
</dbReference>
<organism evidence="5 6">
    <name type="scientific">Ceratocystis fimbriata CBS 114723</name>
    <dbReference type="NCBI Taxonomy" id="1035309"/>
    <lineage>
        <taxon>Eukaryota</taxon>
        <taxon>Fungi</taxon>
        <taxon>Dikarya</taxon>
        <taxon>Ascomycota</taxon>
        <taxon>Pezizomycotina</taxon>
        <taxon>Sordariomycetes</taxon>
        <taxon>Hypocreomycetidae</taxon>
        <taxon>Microascales</taxon>
        <taxon>Ceratocystidaceae</taxon>
        <taxon>Ceratocystis</taxon>
    </lineage>
</organism>
<feature type="region of interest" description="Disordered" evidence="4">
    <location>
        <begin position="1"/>
        <end position="42"/>
    </location>
</feature>
<dbReference type="AlphaFoldDB" id="A0A2C5WX33"/>
<dbReference type="InterPro" id="IPR002110">
    <property type="entry name" value="Ankyrin_rpt"/>
</dbReference>
<feature type="region of interest" description="Disordered" evidence="4">
    <location>
        <begin position="260"/>
        <end position="292"/>
    </location>
</feature>
<gene>
    <name evidence="5" type="ORF">CFIMG_004517RAa</name>
</gene>
<feature type="compositionally biased region" description="Polar residues" evidence="4">
    <location>
        <begin position="11"/>
        <end position="23"/>
    </location>
</feature>
<dbReference type="PROSITE" id="PS50088">
    <property type="entry name" value="ANK_REPEAT"/>
    <property type="match status" value="1"/>
</dbReference>
<dbReference type="PANTHER" id="PTHR24171">
    <property type="entry name" value="ANKYRIN REPEAT DOMAIN-CONTAINING PROTEIN 39-RELATED"/>
    <property type="match status" value="1"/>
</dbReference>
<dbReference type="PROSITE" id="PS50297">
    <property type="entry name" value="ANK_REP_REGION"/>
    <property type="match status" value="1"/>
</dbReference>
<dbReference type="Pfam" id="PF12796">
    <property type="entry name" value="Ank_2"/>
    <property type="match status" value="1"/>
</dbReference>
<dbReference type="OrthoDB" id="194358at2759"/>
<name>A0A2C5WX33_9PEZI</name>
<protein>
    <submittedName>
        <fullName evidence="5">Uncharacterized protein</fullName>
    </submittedName>
</protein>
<dbReference type="GO" id="GO:0004842">
    <property type="term" value="F:ubiquitin-protein transferase activity"/>
    <property type="evidence" value="ECO:0007669"/>
    <property type="project" value="TreeGrafter"/>
</dbReference>
<dbReference type="STRING" id="1035309.A0A2C5WX33"/>
<feature type="compositionally biased region" description="Basic and acidic residues" evidence="4">
    <location>
        <begin position="265"/>
        <end position="276"/>
    </location>
</feature>
<dbReference type="SUPFAM" id="SSF48403">
    <property type="entry name" value="Ankyrin repeat"/>
    <property type="match status" value="1"/>
</dbReference>
<feature type="compositionally biased region" description="Basic and acidic residues" evidence="4">
    <location>
        <begin position="852"/>
        <end position="867"/>
    </location>
</feature>
<dbReference type="SMART" id="SM00248">
    <property type="entry name" value="ANK"/>
    <property type="match status" value="4"/>
</dbReference>
<keyword evidence="6" id="KW-1185">Reference proteome</keyword>
<keyword evidence="2 3" id="KW-0040">ANK repeat</keyword>
<proteinExistence type="predicted"/>